<dbReference type="Pfam" id="PF03448">
    <property type="entry name" value="MgtE_N"/>
    <property type="match status" value="1"/>
</dbReference>
<dbReference type="GO" id="GO:0015095">
    <property type="term" value="F:magnesium ion transmembrane transporter activity"/>
    <property type="evidence" value="ECO:0007669"/>
    <property type="project" value="InterPro"/>
</dbReference>
<accession>E6PI85</accession>
<organism evidence="2">
    <name type="scientific">mine drainage metagenome</name>
    <dbReference type="NCBI Taxonomy" id="410659"/>
    <lineage>
        <taxon>unclassified sequences</taxon>
        <taxon>metagenomes</taxon>
        <taxon>ecological metagenomes</taxon>
    </lineage>
</organism>
<evidence type="ECO:0000313" key="2">
    <source>
        <dbReference type="EMBL" id="CBH76175.1"/>
    </source>
</evidence>
<dbReference type="GO" id="GO:0016020">
    <property type="term" value="C:membrane"/>
    <property type="evidence" value="ECO:0007669"/>
    <property type="project" value="InterPro"/>
</dbReference>
<dbReference type="SMART" id="SM00924">
    <property type="entry name" value="MgtE_N"/>
    <property type="match status" value="1"/>
</dbReference>
<evidence type="ECO:0000259" key="1">
    <source>
        <dbReference type="PROSITE" id="PS51371"/>
    </source>
</evidence>
<proteinExistence type="predicted"/>
<reference evidence="2" key="1">
    <citation type="submission" date="2009-10" db="EMBL/GenBank/DDBJ databases">
        <title>Diversity of trophic interactions inside an arsenic-rich microbial ecosystem.</title>
        <authorList>
            <person name="Bertin P.N."/>
            <person name="Heinrich-Salmeron A."/>
            <person name="Pelletier E."/>
            <person name="Goulhen-Chollet F."/>
            <person name="Arsene-Ploetze F."/>
            <person name="Gallien S."/>
            <person name="Calteau A."/>
            <person name="Vallenet D."/>
            <person name="Casiot C."/>
            <person name="Chane-Woon-Ming B."/>
            <person name="Giloteaux L."/>
            <person name="Barakat M."/>
            <person name="Bonnefoy V."/>
            <person name="Bruneel O."/>
            <person name="Chandler M."/>
            <person name="Cleiss J."/>
            <person name="Duran R."/>
            <person name="Elbaz-Poulichet F."/>
            <person name="Fonknechten N."/>
            <person name="Lauga B."/>
            <person name="Mornico D."/>
            <person name="Ortet P."/>
            <person name="Schaeffer C."/>
            <person name="Siguier P."/>
            <person name="Alexander Thil Smith A."/>
            <person name="Van Dorsselaer A."/>
            <person name="Weissenbach J."/>
            <person name="Medigue C."/>
            <person name="Le Paslier D."/>
        </authorList>
    </citation>
    <scope>NUCLEOTIDE SEQUENCE</scope>
</reference>
<dbReference type="InterPro" id="IPR000644">
    <property type="entry name" value="CBS_dom"/>
</dbReference>
<dbReference type="SUPFAM" id="SSF158791">
    <property type="entry name" value="MgtE N-terminal domain-like"/>
    <property type="match status" value="1"/>
</dbReference>
<comment type="caution">
    <text evidence="2">The sequence shown here is derived from an EMBL/GenBank/DDBJ whole genome shotgun (WGS) entry which is preliminary data.</text>
</comment>
<dbReference type="InterPro" id="IPR038076">
    <property type="entry name" value="MgtE_N_sf"/>
</dbReference>
<protein>
    <submittedName>
        <fullName evidence="2">Putative MgtE intracellular region</fullName>
    </submittedName>
</protein>
<dbReference type="Gene3D" id="1.25.60.10">
    <property type="entry name" value="MgtE N-terminal domain-like"/>
    <property type="match status" value="1"/>
</dbReference>
<dbReference type="InterPro" id="IPR006668">
    <property type="entry name" value="Mg_transptr_MgtE_intracell_dom"/>
</dbReference>
<gene>
    <name evidence="2" type="ORF">CARN1_0655</name>
</gene>
<dbReference type="EMBL" id="CABL01000019">
    <property type="protein sequence ID" value="CBH76175.1"/>
    <property type="molecule type" value="Genomic_DNA"/>
</dbReference>
<sequence>MTFTQGFISELVGKRVTIDDLPIGKIGDFLVNHPEATFPQIDGFVVKTAQGARFAPIESVLGIERGGAVSLSSAPKEPAPPEGEALYLVADLLDKQIVDIDGRKVVRINDLEVARTGGQLRVVAADIGFAGLLRRLGLRKLGERLSPAIHERIPRAMIAWDSVAPIREVNPSHVHLSVTASKLARLHPSDLAEIIGNLSSSEAATVVKQLDDEVAADAFEHLDAQTQREIIESVGTARAADIIEEMDSDDAADLLAELPEERQSELLAEMNADTAGELRELVKYDDDTAGGLMTTDYVWIYPHRTTDATIRKIRELAPESELIYYLYVIDQEDRLLGIVTLRDLLLALPTAFIDKIMRTDIVSVRPGTPAEEVAAAIARYDLLAIPVVDDRDRMLGIVTVDDAIDAIMPEEMAKKLPRITLRHRSAQHRTKAPAAP</sequence>
<dbReference type="PANTHER" id="PTHR43773">
    <property type="entry name" value="MAGNESIUM TRANSPORTER MGTE"/>
    <property type="match status" value="1"/>
</dbReference>
<dbReference type="SUPFAM" id="SSF54631">
    <property type="entry name" value="CBS-domain pair"/>
    <property type="match status" value="1"/>
</dbReference>
<dbReference type="CDD" id="cd04606">
    <property type="entry name" value="CBS_pair_Mg_transporter"/>
    <property type="match status" value="1"/>
</dbReference>
<name>E6PI85_9ZZZZ</name>
<dbReference type="PROSITE" id="PS51371">
    <property type="entry name" value="CBS"/>
    <property type="match status" value="2"/>
</dbReference>
<feature type="domain" description="CBS" evidence="1">
    <location>
        <begin position="357"/>
        <end position="414"/>
    </location>
</feature>
<dbReference type="InterPro" id="IPR046342">
    <property type="entry name" value="CBS_dom_sf"/>
</dbReference>
<dbReference type="PANTHER" id="PTHR43773:SF1">
    <property type="entry name" value="MAGNESIUM TRANSPORTER MGTE"/>
    <property type="match status" value="1"/>
</dbReference>
<dbReference type="Pfam" id="PF00571">
    <property type="entry name" value="CBS"/>
    <property type="match status" value="2"/>
</dbReference>
<dbReference type="Gene3D" id="3.10.580.10">
    <property type="entry name" value="CBS-domain"/>
    <property type="match status" value="1"/>
</dbReference>
<feature type="domain" description="CBS" evidence="1">
    <location>
        <begin position="293"/>
        <end position="355"/>
    </location>
</feature>
<dbReference type="AlphaFoldDB" id="E6PI85"/>
<dbReference type="InterPro" id="IPR006669">
    <property type="entry name" value="MgtE_transporter"/>
</dbReference>
<dbReference type="SMART" id="SM00116">
    <property type="entry name" value="CBS"/>
    <property type="match status" value="2"/>
</dbReference>